<name>A0A383VA08_TETOB</name>
<evidence type="ECO:0000313" key="2">
    <source>
        <dbReference type="EMBL" id="SZX62415.1"/>
    </source>
</evidence>
<accession>A0A383VA08</accession>
<reference evidence="2 3" key="1">
    <citation type="submission" date="2016-10" db="EMBL/GenBank/DDBJ databases">
        <authorList>
            <person name="Cai Z."/>
        </authorList>
    </citation>
    <scope>NUCLEOTIDE SEQUENCE [LARGE SCALE GENOMIC DNA]</scope>
</reference>
<evidence type="ECO:0000313" key="3">
    <source>
        <dbReference type="Proteomes" id="UP000256970"/>
    </source>
</evidence>
<dbReference type="InterPro" id="IPR032675">
    <property type="entry name" value="LRR_dom_sf"/>
</dbReference>
<dbReference type="EMBL" id="FNXT01000225">
    <property type="protein sequence ID" value="SZX62415.1"/>
    <property type="molecule type" value="Genomic_DNA"/>
</dbReference>
<dbReference type="Proteomes" id="UP000256970">
    <property type="component" value="Unassembled WGS sequence"/>
</dbReference>
<keyword evidence="3" id="KW-1185">Reference proteome</keyword>
<sequence length="413" mass="42781">MPKLKSLQLDALEMPHTSWQELGSISGAAAAAVAAGAAVSCKGKPHIGSSGANIRGITELVLINSPSSLQEMAMVKLQGLRRLQLGGWQGTADMLSTALASSSNTLAELALDSCKVSSNHSAEAGAAPKNLTTMTRATGTTGTSAAAAAAAAAAIAGGQVPAGPVASFAAMLACLPSLQSLQLHSCETAVITMPSATTAHTSQVVHTSEPQQLLALRRLDIQSGFDDMLPDALLQLVSPSTLTRLHLSLNSDSASSSYTVMARHSEVLQQLPRLQQLQRCQLSCGYGSWQLPAAALTVLAGLSQLTHLCLEGEGLDARDLALTVRQLYHKRPDTLPQLRELELKTCTRMPGVASANDADETSVAACGVQRGGCGLRASGCDGMRLVAEGGSAMQQLLEDVAAMEGRISDVHDT</sequence>
<proteinExistence type="predicted"/>
<evidence type="ECO:0000256" key="1">
    <source>
        <dbReference type="ARBA" id="ARBA00004430"/>
    </source>
</evidence>
<organism evidence="2 3">
    <name type="scientific">Tetradesmus obliquus</name>
    <name type="common">Green alga</name>
    <name type="synonym">Acutodesmus obliquus</name>
    <dbReference type="NCBI Taxonomy" id="3088"/>
    <lineage>
        <taxon>Eukaryota</taxon>
        <taxon>Viridiplantae</taxon>
        <taxon>Chlorophyta</taxon>
        <taxon>core chlorophytes</taxon>
        <taxon>Chlorophyceae</taxon>
        <taxon>CS clade</taxon>
        <taxon>Sphaeropleales</taxon>
        <taxon>Scenedesmaceae</taxon>
        <taxon>Tetradesmus</taxon>
    </lineage>
</organism>
<gene>
    <name evidence="2" type="ORF">BQ4739_LOCUS3004</name>
</gene>
<dbReference type="SUPFAM" id="SSF52047">
    <property type="entry name" value="RNI-like"/>
    <property type="match status" value="1"/>
</dbReference>
<dbReference type="AlphaFoldDB" id="A0A383VA08"/>
<protein>
    <submittedName>
        <fullName evidence="2">Uncharacterized protein</fullName>
    </submittedName>
</protein>
<dbReference type="GO" id="GO:0005930">
    <property type="term" value="C:axoneme"/>
    <property type="evidence" value="ECO:0007669"/>
    <property type="project" value="UniProtKB-SubCell"/>
</dbReference>
<comment type="subcellular location">
    <subcellularLocation>
        <location evidence="1">Cytoplasm</location>
        <location evidence="1">Cytoskeleton</location>
        <location evidence="1">Cilium axoneme</location>
    </subcellularLocation>
</comment>
<dbReference type="Gene3D" id="3.80.10.10">
    <property type="entry name" value="Ribonuclease Inhibitor"/>
    <property type="match status" value="1"/>
</dbReference>